<evidence type="ECO:0000259" key="19">
    <source>
        <dbReference type="PROSITE" id="PS51192"/>
    </source>
</evidence>
<gene>
    <name evidence="21" type="primary">recQ_2</name>
    <name evidence="21" type="ORF">GCM10023188_29710</name>
</gene>
<dbReference type="InterPro" id="IPR004589">
    <property type="entry name" value="DNA_helicase_ATP-dep_RecQ"/>
</dbReference>
<keyword evidence="9" id="KW-0862">Zinc</keyword>
<dbReference type="Gene3D" id="3.40.50.300">
    <property type="entry name" value="P-loop containing nucleotide triphosphate hydrolases"/>
    <property type="match status" value="2"/>
</dbReference>
<dbReference type="SMART" id="SM00490">
    <property type="entry name" value="HELICc"/>
    <property type="match status" value="1"/>
</dbReference>
<dbReference type="RefSeq" id="WP_345160188.1">
    <property type="nucleotide sequence ID" value="NZ_BAABHC010000016.1"/>
</dbReference>
<dbReference type="Pfam" id="PF16124">
    <property type="entry name" value="RecQ_Zn_bind"/>
    <property type="match status" value="1"/>
</dbReference>
<dbReference type="Pfam" id="PF00270">
    <property type="entry name" value="DEAD"/>
    <property type="match status" value="1"/>
</dbReference>
<evidence type="ECO:0000256" key="9">
    <source>
        <dbReference type="ARBA" id="ARBA00022833"/>
    </source>
</evidence>
<dbReference type="InterPro" id="IPR044876">
    <property type="entry name" value="HRDC_dom_sf"/>
</dbReference>
<keyword evidence="8 21" id="KW-0347">Helicase</keyword>
<dbReference type="InterPro" id="IPR018982">
    <property type="entry name" value="RQC_domain"/>
</dbReference>
<name>A0ABP8LWE8_9BACT</name>
<dbReference type="SMART" id="SM00956">
    <property type="entry name" value="RQC"/>
    <property type="match status" value="1"/>
</dbReference>
<keyword evidence="14" id="KW-0413">Isomerase</keyword>
<dbReference type="GO" id="GO:0004386">
    <property type="term" value="F:helicase activity"/>
    <property type="evidence" value="ECO:0007669"/>
    <property type="project" value="UniProtKB-KW"/>
</dbReference>
<dbReference type="Pfam" id="PF09382">
    <property type="entry name" value="RQC"/>
    <property type="match status" value="1"/>
</dbReference>
<evidence type="ECO:0000256" key="16">
    <source>
        <dbReference type="NCBIfam" id="TIGR01389"/>
    </source>
</evidence>
<feature type="domain" description="Helicase C-terminal" evidence="20">
    <location>
        <begin position="220"/>
        <end position="364"/>
    </location>
</feature>
<dbReference type="PANTHER" id="PTHR13710">
    <property type="entry name" value="DNA HELICASE RECQ FAMILY MEMBER"/>
    <property type="match status" value="1"/>
</dbReference>
<evidence type="ECO:0000256" key="2">
    <source>
        <dbReference type="ARBA" id="ARBA00001947"/>
    </source>
</evidence>
<dbReference type="PROSITE" id="PS50967">
    <property type="entry name" value="HRDC"/>
    <property type="match status" value="1"/>
</dbReference>
<dbReference type="InterPro" id="IPR029491">
    <property type="entry name" value="Helicase_HTH"/>
</dbReference>
<dbReference type="NCBIfam" id="TIGR01389">
    <property type="entry name" value="recQ"/>
    <property type="match status" value="1"/>
</dbReference>
<evidence type="ECO:0000256" key="10">
    <source>
        <dbReference type="ARBA" id="ARBA00022840"/>
    </source>
</evidence>
<dbReference type="PROSITE" id="PS51192">
    <property type="entry name" value="HELICASE_ATP_BIND_1"/>
    <property type="match status" value="1"/>
</dbReference>
<keyword evidence="13" id="KW-0234">DNA repair</keyword>
<dbReference type="InterPro" id="IPR006293">
    <property type="entry name" value="DNA_helicase_ATP-dep_RecQ_bac"/>
</dbReference>
<dbReference type="InterPro" id="IPR014001">
    <property type="entry name" value="Helicase_ATP-bd"/>
</dbReference>
<accession>A0ABP8LWE8</accession>
<dbReference type="SUPFAM" id="SSF52540">
    <property type="entry name" value="P-loop containing nucleoside triphosphate hydrolases"/>
    <property type="match status" value="1"/>
</dbReference>
<keyword evidence="11" id="KW-0238">DNA-binding</keyword>
<evidence type="ECO:0000256" key="11">
    <source>
        <dbReference type="ARBA" id="ARBA00023125"/>
    </source>
</evidence>
<protein>
    <recommendedName>
        <fullName evidence="16">DNA helicase RecQ</fullName>
        <ecNumber evidence="16">5.6.2.4</ecNumber>
    </recommendedName>
</protein>
<evidence type="ECO:0000256" key="12">
    <source>
        <dbReference type="ARBA" id="ARBA00023172"/>
    </source>
</evidence>
<dbReference type="Gene3D" id="1.10.10.1390">
    <property type="entry name" value="ATP-dependent DNA helicase RecQ"/>
    <property type="match status" value="1"/>
</dbReference>
<evidence type="ECO:0000259" key="18">
    <source>
        <dbReference type="PROSITE" id="PS50967"/>
    </source>
</evidence>
<dbReference type="Pfam" id="PF00271">
    <property type="entry name" value="Helicase_C"/>
    <property type="match status" value="1"/>
</dbReference>
<dbReference type="InterPro" id="IPR036390">
    <property type="entry name" value="WH_DNA-bd_sf"/>
</dbReference>
<dbReference type="NCBIfam" id="TIGR00614">
    <property type="entry name" value="recQ_fam"/>
    <property type="match status" value="1"/>
</dbReference>
<dbReference type="InterPro" id="IPR011545">
    <property type="entry name" value="DEAD/DEAH_box_helicase_dom"/>
</dbReference>
<comment type="caution">
    <text evidence="21">The sequence shown here is derived from an EMBL/GenBank/DDBJ whole genome shotgun (WGS) entry which is preliminary data.</text>
</comment>
<dbReference type="EC" id="5.6.2.4" evidence="16"/>
<dbReference type="Proteomes" id="UP001500552">
    <property type="component" value="Unassembled WGS sequence"/>
</dbReference>
<reference evidence="22" key="1">
    <citation type="journal article" date="2019" name="Int. J. Syst. Evol. Microbiol.">
        <title>The Global Catalogue of Microorganisms (GCM) 10K type strain sequencing project: providing services to taxonomists for standard genome sequencing and annotation.</title>
        <authorList>
            <consortium name="The Broad Institute Genomics Platform"/>
            <consortium name="The Broad Institute Genome Sequencing Center for Infectious Disease"/>
            <person name="Wu L."/>
            <person name="Ma J."/>
        </authorList>
    </citation>
    <scope>NUCLEOTIDE SEQUENCE [LARGE SCALE GENOMIC DNA]</scope>
    <source>
        <strain evidence="22">JCM 17926</strain>
    </source>
</reference>
<dbReference type="EMBL" id="BAABHC010000016">
    <property type="protein sequence ID" value="GAA4436540.1"/>
    <property type="molecule type" value="Genomic_DNA"/>
</dbReference>
<dbReference type="Pfam" id="PF14493">
    <property type="entry name" value="HTH_40"/>
    <property type="match status" value="1"/>
</dbReference>
<dbReference type="SUPFAM" id="SSF46785">
    <property type="entry name" value="Winged helix' DNA-binding domain"/>
    <property type="match status" value="1"/>
</dbReference>
<dbReference type="SUPFAM" id="SSF47819">
    <property type="entry name" value="HRDC-like"/>
    <property type="match status" value="1"/>
</dbReference>
<evidence type="ECO:0000256" key="7">
    <source>
        <dbReference type="ARBA" id="ARBA00022801"/>
    </source>
</evidence>
<dbReference type="InterPro" id="IPR036388">
    <property type="entry name" value="WH-like_DNA-bd_sf"/>
</dbReference>
<proteinExistence type="inferred from homology"/>
<evidence type="ECO:0000256" key="1">
    <source>
        <dbReference type="ARBA" id="ARBA00001946"/>
    </source>
</evidence>
<keyword evidence="17" id="KW-0175">Coiled coil</keyword>
<keyword evidence="22" id="KW-1185">Reference proteome</keyword>
<dbReference type="PROSITE" id="PS51194">
    <property type="entry name" value="HELICASE_CTER"/>
    <property type="match status" value="1"/>
</dbReference>
<comment type="cofactor">
    <cofactor evidence="1">
        <name>Mg(2+)</name>
        <dbReference type="ChEBI" id="CHEBI:18420"/>
    </cofactor>
</comment>
<evidence type="ECO:0000256" key="6">
    <source>
        <dbReference type="ARBA" id="ARBA00022763"/>
    </source>
</evidence>
<dbReference type="SMART" id="SM00487">
    <property type="entry name" value="DEXDc"/>
    <property type="match status" value="1"/>
</dbReference>
<keyword evidence="12" id="KW-0233">DNA recombination</keyword>
<evidence type="ECO:0000256" key="15">
    <source>
        <dbReference type="ARBA" id="ARBA00034617"/>
    </source>
</evidence>
<keyword evidence="7" id="KW-0378">Hydrolase</keyword>
<evidence type="ECO:0000259" key="20">
    <source>
        <dbReference type="PROSITE" id="PS51194"/>
    </source>
</evidence>
<feature type="domain" description="HRDC" evidence="18">
    <location>
        <begin position="526"/>
        <end position="606"/>
    </location>
</feature>
<dbReference type="InterPro" id="IPR027417">
    <property type="entry name" value="P-loop_NTPase"/>
</dbReference>
<feature type="domain" description="Helicase ATP-binding" evidence="19">
    <location>
        <begin position="28"/>
        <end position="196"/>
    </location>
</feature>
<comment type="catalytic activity">
    <reaction evidence="15">
        <text>Couples ATP hydrolysis with the unwinding of duplex DNA by translocating in the 3'-5' direction.</text>
        <dbReference type="EC" id="5.6.2.4"/>
    </reaction>
</comment>
<dbReference type="CDD" id="cd17920">
    <property type="entry name" value="DEXHc_RecQ"/>
    <property type="match status" value="1"/>
</dbReference>
<evidence type="ECO:0000256" key="14">
    <source>
        <dbReference type="ARBA" id="ARBA00023235"/>
    </source>
</evidence>
<organism evidence="21 22">
    <name type="scientific">Pontibacter saemangeumensis</name>
    <dbReference type="NCBI Taxonomy" id="1084525"/>
    <lineage>
        <taxon>Bacteria</taxon>
        <taxon>Pseudomonadati</taxon>
        <taxon>Bacteroidota</taxon>
        <taxon>Cytophagia</taxon>
        <taxon>Cytophagales</taxon>
        <taxon>Hymenobacteraceae</taxon>
        <taxon>Pontibacter</taxon>
    </lineage>
</organism>
<evidence type="ECO:0000256" key="8">
    <source>
        <dbReference type="ARBA" id="ARBA00022806"/>
    </source>
</evidence>
<dbReference type="InterPro" id="IPR002121">
    <property type="entry name" value="HRDC_dom"/>
</dbReference>
<keyword evidence="5" id="KW-0547">Nucleotide-binding</keyword>
<dbReference type="Gene3D" id="1.10.150.80">
    <property type="entry name" value="HRDC domain"/>
    <property type="match status" value="1"/>
</dbReference>
<sequence>MATIREAREALKLYFGYEQFRPMQEQIISGLLQQQDVVVLMPTGGGKSVCYQVPAVVMPGICVVVSPLIALMKDQVEALLANGIPAAYINSSQGAEQQYQIENQCLEGKLKLLYVSPEKLLSSGFLSFLSRVKVSLFAVDEAHCISSWGHDFRPEYTQLKALKHHFPQVPVVALTATADKLTQKDIQEQLHLQNPKVYIASFDRPNINLTVKPGRDRFNKITEFISNRPKQPGIIYCLSRKATESMAGKLKQNGFNATFYHAGLSAPLRSKAQEAFLKDDVQIVCATVAFGMGIDKSNVRWVIHYNLPKNIEGYYQEIGRAGRDGAKADALLFYSFADVMNMRSMLQENESDKKQTELQLVKLERMQQFAEAAACRRRILLQYFGETMQKDCGNCDICRNPPTTFDGTLLVQKALSAIARTQEQANMTLLVDVLRGARNSQVLQSGFDKIKTYGAGRDVSTLDWNRYLHQMLNSGLVEMAYDQGYTLKLTEQSRKVLFDGKQVPLVKFEEVKQPEEAAVRARPKRELIKDALFERLRALRKRLADESGVPPYVVFTDSTLQEMAAERPTNRISMLAISGVGAQKFERFGDTFMTEIIDFINEEQAKGSKLKGATHLATYEMLQQGYGIEQIAKQRNLNPVTIYSHLATLYEQGYEVDLSKFVTKAEYKAIAIAIAKLGTEAKLKDLFEELKERYEYHKIRLAVSIYKKDNTW</sequence>
<dbReference type="SMART" id="SM00341">
    <property type="entry name" value="HRDC"/>
    <property type="match status" value="1"/>
</dbReference>
<dbReference type="Pfam" id="PF00570">
    <property type="entry name" value="HRDC"/>
    <property type="match status" value="1"/>
</dbReference>
<comment type="similarity">
    <text evidence="3">Belongs to the helicase family. RecQ subfamily.</text>
</comment>
<keyword evidence="6" id="KW-0227">DNA damage</keyword>
<keyword evidence="10" id="KW-0067">ATP-binding</keyword>
<keyword evidence="4" id="KW-0479">Metal-binding</keyword>
<evidence type="ECO:0000256" key="5">
    <source>
        <dbReference type="ARBA" id="ARBA00022741"/>
    </source>
</evidence>
<dbReference type="PANTHER" id="PTHR13710:SF105">
    <property type="entry name" value="ATP-DEPENDENT DNA HELICASE Q1"/>
    <property type="match status" value="1"/>
</dbReference>
<dbReference type="Gene3D" id="1.10.10.10">
    <property type="entry name" value="Winged helix-like DNA-binding domain superfamily/Winged helix DNA-binding domain"/>
    <property type="match status" value="1"/>
</dbReference>
<dbReference type="InterPro" id="IPR032284">
    <property type="entry name" value="RecQ_Zn-bd"/>
</dbReference>
<evidence type="ECO:0000313" key="22">
    <source>
        <dbReference type="Proteomes" id="UP001500552"/>
    </source>
</evidence>
<evidence type="ECO:0000256" key="17">
    <source>
        <dbReference type="SAM" id="Coils"/>
    </source>
</evidence>
<evidence type="ECO:0000313" key="21">
    <source>
        <dbReference type="EMBL" id="GAA4436540.1"/>
    </source>
</evidence>
<evidence type="ECO:0000256" key="13">
    <source>
        <dbReference type="ARBA" id="ARBA00023204"/>
    </source>
</evidence>
<dbReference type="InterPro" id="IPR010997">
    <property type="entry name" value="HRDC-like_sf"/>
</dbReference>
<comment type="cofactor">
    <cofactor evidence="2">
        <name>Zn(2+)</name>
        <dbReference type="ChEBI" id="CHEBI:29105"/>
    </cofactor>
</comment>
<feature type="coiled-coil region" evidence="17">
    <location>
        <begin position="346"/>
        <end position="373"/>
    </location>
</feature>
<dbReference type="InterPro" id="IPR001650">
    <property type="entry name" value="Helicase_C-like"/>
</dbReference>
<evidence type="ECO:0000256" key="3">
    <source>
        <dbReference type="ARBA" id="ARBA00005446"/>
    </source>
</evidence>
<evidence type="ECO:0000256" key="4">
    <source>
        <dbReference type="ARBA" id="ARBA00022723"/>
    </source>
</evidence>
<dbReference type="CDD" id="cd18794">
    <property type="entry name" value="SF2_C_RecQ"/>
    <property type="match status" value="1"/>
</dbReference>